<organism evidence="2 3">
    <name type="scientific">Sphingosinicella rhizophila</name>
    <dbReference type="NCBI Taxonomy" id="3050082"/>
    <lineage>
        <taxon>Bacteria</taxon>
        <taxon>Pseudomonadati</taxon>
        <taxon>Pseudomonadota</taxon>
        <taxon>Alphaproteobacteria</taxon>
        <taxon>Sphingomonadales</taxon>
        <taxon>Sphingosinicellaceae</taxon>
        <taxon>Sphingosinicella</taxon>
    </lineage>
</organism>
<evidence type="ECO:0000313" key="3">
    <source>
        <dbReference type="Proteomes" id="UP001259572"/>
    </source>
</evidence>
<evidence type="ECO:0000256" key="1">
    <source>
        <dbReference type="SAM" id="Phobius"/>
    </source>
</evidence>
<feature type="transmembrane region" description="Helical" evidence="1">
    <location>
        <begin position="95"/>
        <end position="116"/>
    </location>
</feature>
<feature type="transmembrane region" description="Helical" evidence="1">
    <location>
        <begin position="42"/>
        <end position="59"/>
    </location>
</feature>
<protein>
    <submittedName>
        <fullName evidence="2">Uncharacterized protein</fullName>
    </submittedName>
</protein>
<reference evidence="2 3" key="1">
    <citation type="submission" date="2023-05" db="EMBL/GenBank/DDBJ databases">
        <authorList>
            <person name="Guo Y."/>
        </authorList>
    </citation>
    <scope>NUCLEOTIDE SEQUENCE [LARGE SCALE GENOMIC DNA]</scope>
    <source>
        <strain evidence="2 3">GR2756</strain>
    </source>
</reference>
<gene>
    <name evidence="2" type="ORF">RQX22_17490</name>
</gene>
<dbReference type="Proteomes" id="UP001259572">
    <property type="component" value="Unassembled WGS sequence"/>
</dbReference>
<keyword evidence="1" id="KW-0812">Transmembrane</keyword>
<dbReference type="EMBL" id="JAVUPU010000012">
    <property type="protein sequence ID" value="MDT9600759.1"/>
    <property type="molecule type" value="Genomic_DNA"/>
</dbReference>
<feature type="transmembrane region" description="Helical" evidence="1">
    <location>
        <begin position="66"/>
        <end position="83"/>
    </location>
</feature>
<dbReference type="RefSeq" id="WP_315728216.1">
    <property type="nucleotide sequence ID" value="NZ_JAVUPU010000012.1"/>
</dbReference>
<proteinExistence type="predicted"/>
<evidence type="ECO:0000313" key="2">
    <source>
        <dbReference type="EMBL" id="MDT9600759.1"/>
    </source>
</evidence>
<accession>A0ABU3QBH9</accession>
<keyword evidence="3" id="KW-1185">Reference proteome</keyword>
<feature type="transmembrane region" description="Helical" evidence="1">
    <location>
        <begin position="12"/>
        <end position="36"/>
    </location>
</feature>
<keyword evidence="1" id="KW-1133">Transmembrane helix</keyword>
<sequence>MVISKFLGRILMLDALSCLAMGAALVIGTDLLAPLFGLEPGFALGAGLALLPVGLLILWTGTRNQVPAMLVYAIIAGNALWILESLVTAATFPTITPAGTAFVIAQAASVALLTILEMMGVRRSITTAL</sequence>
<name>A0ABU3QBH9_9SPHN</name>
<keyword evidence="1" id="KW-0472">Membrane</keyword>
<comment type="caution">
    <text evidence="2">The sequence shown here is derived from an EMBL/GenBank/DDBJ whole genome shotgun (WGS) entry which is preliminary data.</text>
</comment>